<dbReference type="Pfam" id="PF11604">
    <property type="entry name" value="CusF_Ec"/>
    <property type="match status" value="1"/>
</dbReference>
<feature type="chain" id="PRO_5032674000" evidence="1">
    <location>
        <begin position="25"/>
        <end position="155"/>
    </location>
</feature>
<accession>A0A848FF57</accession>
<sequence length="155" mass="15573">MQTNSVRNLFGATVLALAAVAVQAAEPPAATPSPAQSVTPAVHLAVGQLLDLDVEHRLLTVTHQDIPSLGMPAMTMDFPLHPTVNGAGIAAGQTVALVLALVDGKLTVTAMQAVVQVGGGAAAPAAGASAMPGHPMKPGAGMQAMASCHEMMRDR</sequence>
<evidence type="ECO:0000313" key="3">
    <source>
        <dbReference type="Proteomes" id="UP000574067"/>
    </source>
</evidence>
<dbReference type="InterPro" id="IPR021647">
    <property type="entry name" value="CusF_Ec"/>
</dbReference>
<dbReference type="Gene3D" id="2.40.50.320">
    <property type="entry name" value="Copper binding periplasmic protein CusF"/>
    <property type="match status" value="1"/>
</dbReference>
<dbReference type="RefSeq" id="WP_169161865.1">
    <property type="nucleotide sequence ID" value="NZ_JABBFW010000014.1"/>
</dbReference>
<proteinExistence type="predicted"/>
<name>A0A848FF57_9BURK</name>
<dbReference type="Proteomes" id="UP000574067">
    <property type="component" value="Unassembled WGS sequence"/>
</dbReference>
<reference evidence="2 3" key="1">
    <citation type="submission" date="2020-04" db="EMBL/GenBank/DDBJ databases">
        <title>Azohydromonas sp. isolated from soil.</title>
        <authorList>
            <person name="Dahal R.H."/>
        </authorList>
    </citation>
    <scope>NUCLEOTIDE SEQUENCE [LARGE SCALE GENOMIC DNA]</scope>
    <source>
        <strain evidence="2 3">G-1-1-14</strain>
    </source>
</reference>
<gene>
    <name evidence="2" type="ORF">HHL10_18415</name>
</gene>
<dbReference type="AlphaFoldDB" id="A0A848FF57"/>
<comment type="caution">
    <text evidence="2">The sequence shown here is derived from an EMBL/GenBank/DDBJ whole genome shotgun (WGS) entry which is preliminary data.</text>
</comment>
<organism evidence="2 3">
    <name type="scientific">Azohydromonas caseinilytica</name>
    <dbReference type="NCBI Taxonomy" id="2728836"/>
    <lineage>
        <taxon>Bacteria</taxon>
        <taxon>Pseudomonadati</taxon>
        <taxon>Pseudomonadota</taxon>
        <taxon>Betaproteobacteria</taxon>
        <taxon>Burkholderiales</taxon>
        <taxon>Sphaerotilaceae</taxon>
        <taxon>Azohydromonas</taxon>
    </lineage>
</organism>
<feature type="signal peptide" evidence="1">
    <location>
        <begin position="1"/>
        <end position="24"/>
    </location>
</feature>
<evidence type="ECO:0000313" key="2">
    <source>
        <dbReference type="EMBL" id="NML16959.1"/>
    </source>
</evidence>
<evidence type="ECO:0000256" key="1">
    <source>
        <dbReference type="SAM" id="SignalP"/>
    </source>
</evidence>
<protein>
    <submittedName>
        <fullName evidence="2">Copper-binding protein</fullName>
    </submittedName>
</protein>
<dbReference type="EMBL" id="JABBFW010000014">
    <property type="protein sequence ID" value="NML16959.1"/>
    <property type="molecule type" value="Genomic_DNA"/>
</dbReference>
<keyword evidence="1" id="KW-0732">Signal</keyword>
<keyword evidence="3" id="KW-1185">Reference proteome</keyword>
<dbReference type="InterPro" id="IPR042230">
    <property type="entry name" value="CusF_sf"/>
</dbReference>